<feature type="region of interest" description="Disordered" evidence="1">
    <location>
        <begin position="101"/>
        <end position="124"/>
    </location>
</feature>
<keyword evidence="2" id="KW-1133">Transmembrane helix</keyword>
<evidence type="ECO:0000313" key="4">
    <source>
        <dbReference type="Proteomes" id="UP000663882"/>
    </source>
</evidence>
<feature type="transmembrane region" description="Helical" evidence="2">
    <location>
        <begin position="238"/>
        <end position="259"/>
    </location>
</feature>
<proteinExistence type="predicted"/>
<evidence type="ECO:0000256" key="2">
    <source>
        <dbReference type="SAM" id="Phobius"/>
    </source>
</evidence>
<accession>A0A814HKK8</accession>
<feature type="compositionally biased region" description="Low complexity" evidence="1">
    <location>
        <begin position="108"/>
        <end position="121"/>
    </location>
</feature>
<comment type="caution">
    <text evidence="3">The sequence shown here is derived from an EMBL/GenBank/DDBJ whole genome shotgun (WGS) entry which is preliminary data.</text>
</comment>
<dbReference type="AlphaFoldDB" id="A0A814HKK8"/>
<dbReference type="Proteomes" id="UP000663882">
    <property type="component" value="Unassembled WGS sequence"/>
</dbReference>
<evidence type="ECO:0000256" key="1">
    <source>
        <dbReference type="SAM" id="MobiDB-lite"/>
    </source>
</evidence>
<name>A0A814HKK8_9BILA</name>
<dbReference type="EMBL" id="CAJNOO010000683">
    <property type="protein sequence ID" value="CAF1010210.1"/>
    <property type="molecule type" value="Genomic_DNA"/>
</dbReference>
<organism evidence="3 4">
    <name type="scientific">Rotaria sordida</name>
    <dbReference type="NCBI Taxonomy" id="392033"/>
    <lineage>
        <taxon>Eukaryota</taxon>
        <taxon>Metazoa</taxon>
        <taxon>Spiralia</taxon>
        <taxon>Gnathifera</taxon>
        <taxon>Rotifera</taxon>
        <taxon>Eurotatoria</taxon>
        <taxon>Bdelloidea</taxon>
        <taxon>Philodinida</taxon>
        <taxon>Philodinidae</taxon>
        <taxon>Rotaria</taxon>
    </lineage>
</organism>
<keyword evidence="2" id="KW-0812">Transmembrane</keyword>
<reference evidence="3" key="1">
    <citation type="submission" date="2021-02" db="EMBL/GenBank/DDBJ databases">
        <authorList>
            <person name="Nowell W R."/>
        </authorList>
    </citation>
    <scope>NUCLEOTIDE SEQUENCE</scope>
</reference>
<protein>
    <submittedName>
        <fullName evidence="3">Uncharacterized protein</fullName>
    </submittedName>
</protein>
<gene>
    <name evidence="3" type="ORF">RFH988_LOCUS14637</name>
</gene>
<dbReference type="OrthoDB" id="10024397at2759"/>
<sequence>MVIMILNINACDVMGSRACGRKPEKEDRETDPIKYCVASRVYFECVHKKYRGCENKEKYETAMESIMKGIRKRVDDLLAFCSDKIEDYKFNIIWDTPKQPEAADSVRSGGSHTSSGSSKTGIPSLPPVQSFVPNDVCQVKAINDLCQPLIITVKFNPSWNTINKRGWCQQATTYFRCLKSRLDKCPQQDVQNQFQQLEHYLQSQININCPGGVDGCTRHSPDARCKIGLLQSNSSLTIFYLSDFFLQSVLQILLLLLLLF</sequence>
<keyword evidence="2" id="KW-0472">Membrane</keyword>
<evidence type="ECO:0000313" key="3">
    <source>
        <dbReference type="EMBL" id="CAF1010210.1"/>
    </source>
</evidence>